<dbReference type="Proteomes" id="UP000007646">
    <property type="component" value="Unassembled WGS sequence"/>
</dbReference>
<dbReference type="STRING" id="9785.ENSLAFP00000021641"/>
<dbReference type="GO" id="GO:0005739">
    <property type="term" value="C:mitochondrion"/>
    <property type="evidence" value="ECO:0007669"/>
    <property type="project" value="InterPro"/>
</dbReference>
<name>G3U1D3_LOXAF</name>
<dbReference type="Ensembl" id="ENSLAFT00000031434.1">
    <property type="protein sequence ID" value="ENSLAFP00000021641.1"/>
    <property type="gene ID" value="ENSLAFG00000029188.1"/>
</dbReference>
<organism evidence="1 2">
    <name type="scientific">Loxodonta africana</name>
    <name type="common">African elephant</name>
    <dbReference type="NCBI Taxonomy" id="9785"/>
    <lineage>
        <taxon>Eukaryota</taxon>
        <taxon>Metazoa</taxon>
        <taxon>Chordata</taxon>
        <taxon>Craniata</taxon>
        <taxon>Vertebrata</taxon>
        <taxon>Euteleostomi</taxon>
        <taxon>Mammalia</taxon>
        <taxon>Eutheria</taxon>
        <taxon>Afrotheria</taxon>
        <taxon>Proboscidea</taxon>
        <taxon>Elephantidae</taxon>
        <taxon>Loxodonta</taxon>
    </lineage>
</organism>
<dbReference type="AlphaFoldDB" id="G3U1D3"/>
<reference evidence="1 2" key="1">
    <citation type="submission" date="2009-06" db="EMBL/GenBank/DDBJ databases">
        <title>The Genome Sequence of Loxodonta africana (African elephant).</title>
        <authorList>
            <person name="Di Palma F."/>
            <person name="Heiman D."/>
            <person name="Young S."/>
            <person name="Johnson J."/>
            <person name="Lander E.S."/>
            <person name="Lindblad-Toh K."/>
        </authorList>
    </citation>
    <scope>NUCLEOTIDE SEQUENCE [LARGE SCALE GENOMIC DNA]</scope>
    <source>
        <strain evidence="1 2">Isolate ISIS603380</strain>
    </source>
</reference>
<protein>
    <submittedName>
        <fullName evidence="1">Uncharacterized protein</fullName>
    </submittedName>
</protein>
<evidence type="ECO:0000313" key="2">
    <source>
        <dbReference type="Proteomes" id="UP000007646"/>
    </source>
</evidence>
<dbReference type="InterPro" id="IPR037387">
    <property type="entry name" value="PTCD3"/>
</dbReference>
<proteinExistence type="predicted"/>
<keyword evidence="2" id="KW-1185">Reference proteome</keyword>
<evidence type="ECO:0000313" key="1">
    <source>
        <dbReference type="Ensembl" id="ENSLAFP00000021641.1"/>
    </source>
</evidence>
<dbReference type="GO" id="GO:0019843">
    <property type="term" value="F:rRNA binding"/>
    <property type="evidence" value="ECO:0007669"/>
    <property type="project" value="InterPro"/>
</dbReference>
<dbReference type="InParanoid" id="G3U1D3"/>
<dbReference type="PANTHER" id="PTHR16276">
    <property type="entry name" value="PENTATRICOPEPTIDE REPEAT DOMAIN-CONTAINING PROTEIN 3"/>
    <property type="match status" value="1"/>
</dbReference>
<dbReference type="GO" id="GO:0043024">
    <property type="term" value="F:ribosomal small subunit binding"/>
    <property type="evidence" value="ECO:0007669"/>
    <property type="project" value="InterPro"/>
</dbReference>
<dbReference type="GO" id="GO:0032543">
    <property type="term" value="P:mitochondrial translation"/>
    <property type="evidence" value="ECO:0007669"/>
    <property type="project" value="InterPro"/>
</dbReference>
<dbReference type="PANTHER" id="PTHR16276:SF1">
    <property type="entry name" value="SMALL RIBOSOMAL SUBUNIT PROTEIN MS39"/>
    <property type="match status" value="1"/>
</dbReference>
<accession>G3U1D3</accession>
<reference evidence="1" key="2">
    <citation type="submission" date="2025-08" db="UniProtKB">
        <authorList>
            <consortium name="Ensembl"/>
        </authorList>
    </citation>
    <scope>IDENTIFICATION</scope>
    <source>
        <strain evidence="1">Isolate ISIS603380</strain>
    </source>
</reference>
<sequence length="91" mass="10252">MLRLFRKHNKVPRNKLLNEFMDSAKAFNSPAKAIEVVNLGSAFGLPVYEGLIQRVIADFAINKKQKEDLGNLTALSSDSDISEGKQEWEMQ</sequence>
<reference evidence="1" key="3">
    <citation type="submission" date="2025-09" db="UniProtKB">
        <authorList>
            <consortium name="Ensembl"/>
        </authorList>
    </citation>
    <scope>IDENTIFICATION</scope>
    <source>
        <strain evidence="1">Isolate ISIS603380</strain>
    </source>
</reference>
<dbReference type="HOGENOM" id="CLU_2432600_0_0_1"/>
<dbReference type="eggNOG" id="KOG4422">
    <property type="taxonomic scope" value="Eukaryota"/>
</dbReference>